<dbReference type="InterPro" id="IPR001296">
    <property type="entry name" value="Glyco_trans_1"/>
</dbReference>
<dbReference type="EMBL" id="NTFH01000004">
    <property type="protein sequence ID" value="PHQ16212.1"/>
    <property type="molecule type" value="Genomic_DNA"/>
</dbReference>
<dbReference type="GO" id="GO:0016757">
    <property type="term" value="F:glycosyltransferase activity"/>
    <property type="evidence" value="ECO:0007669"/>
    <property type="project" value="UniProtKB-KW"/>
</dbReference>
<sequence>MRCNIVYKEDYPWDVRVEKLAKALSENGYDVTITCQNKKQNKQNEVIDNIFVSRLPRTHFLPPFMQRLVNFPVWFNPIWIYSIYKNSRNLKGGIIIVRDLPLVYSGVIVAKLVKAKLIFDMAECYPEMYASSQKFSKPSFLEGLIKNPKLAARYEKSSLRNVDQTLVMIEESKVRATKIGAPADRITIVSNTPFLNKFQGILHHHSGTRLKIVYVGFLTKLRGLDILIRAVSEFIKNGHSSDDIQVDIVGTGGEKNNLIELCEQLNVTSSVRIHGWLDQSDVDRLMQESNVGALTYRVCGHWNNTIPNKIFDYMLAGIPVLATPVIPIERIINETGCGIICIDQDPFDIALKLAQLRDSNVREDLGKKGYQAILEKYNWQKDIERLIKAVQ</sequence>
<comment type="caution">
    <text evidence="4">The sequence shown here is derived from an EMBL/GenBank/DDBJ whole genome shotgun (WGS) entry which is preliminary data.</text>
</comment>
<dbReference type="Proteomes" id="UP000231409">
    <property type="component" value="Unassembled WGS sequence"/>
</dbReference>
<keyword evidence="2" id="KW-0808">Transferase</keyword>
<keyword evidence="5" id="KW-1185">Reference proteome</keyword>
<protein>
    <recommendedName>
        <fullName evidence="3">Glycosyl transferase family 1 domain-containing protein</fullName>
    </recommendedName>
</protein>
<dbReference type="Gene3D" id="3.40.50.2000">
    <property type="entry name" value="Glycogen Phosphorylase B"/>
    <property type="match status" value="2"/>
</dbReference>
<reference evidence="4 5" key="1">
    <citation type="submission" date="2017-09" db="EMBL/GenBank/DDBJ databases">
        <title>The draft genome sequences of Marinobacter sp. PWS21.</title>
        <authorList>
            <person name="Cao J."/>
        </authorList>
    </citation>
    <scope>NUCLEOTIDE SEQUENCE [LARGE SCALE GENOMIC DNA]</scope>
    <source>
        <strain evidence="4 5">PWS21</strain>
    </source>
</reference>
<dbReference type="AlphaFoldDB" id="A0A2G1UP18"/>
<evidence type="ECO:0000256" key="2">
    <source>
        <dbReference type="ARBA" id="ARBA00022679"/>
    </source>
</evidence>
<evidence type="ECO:0000313" key="4">
    <source>
        <dbReference type="EMBL" id="PHQ16212.1"/>
    </source>
</evidence>
<keyword evidence="1" id="KW-0328">Glycosyltransferase</keyword>
<dbReference type="SUPFAM" id="SSF53756">
    <property type="entry name" value="UDP-Glycosyltransferase/glycogen phosphorylase"/>
    <property type="match status" value="1"/>
</dbReference>
<proteinExistence type="predicted"/>
<accession>A0A2G1UP18</accession>
<feature type="domain" description="Glycosyl transferase family 1" evidence="3">
    <location>
        <begin position="207"/>
        <end position="371"/>
    </location>
</feature>
<evidence type="ECO:0000256" key="1">
    <source>
        <dbReference type="ARBA" id="ARBA00022676"/>
    </source>
</evidence>
<gene>
    <name evidence="4" type="ORF">CLH61_03745</name>
</gene>
<dbReference type="Pfam" id="PF00534">
    <property type="entry name" value="Glycos_transf_1"/>
    <property type="match status" value="1"/>
</dbReference>
<dbReference type="PANTHER" id="PTHR12526:SF629">
    <property type="entry name" value="TEICHURONIC ACID BIOSYNTHESIS GLYCOSYLTRANSFERASE TUAH-RELATED"/>
    <property type="match status" value="1"/>
</dbReference>
<dbReference type="PANTHER" id="PTHR12526">
    <property type="entry name" value="GLYCOSYLTRANSFERASE"/>
    <property type="match status" value="1"/>
</dbReference>
<evidence type="ECO:0000259" key="3">
    <source>
        <dbReference type="Pfam" id="PF00534"/>
    </source>
</evidence>
<name>A0A2G1UP18_9GAMM</name>
<organism evidence="4 5">
    <name type="scientific">Marinobacter profundi</name>
    <dbReference type="NCBI Taxonomy" id="2666256"/>
    <lineage>
        <taxon>Bacteria</taxon>
        <taxon>Pseudomonadati</taxon>
        <taxon>Pseudomonadota</taxon>
        <taxon>Gammaproteobacteria</taxon>
        <taxon>Pseudomonadales</taxon>
        <taxon>Marinobacteraceae</taxon>
        <taxon>Marinobacter</taxon>
    </lineage>
</organism>
<dbReference type="RefSeq" id="WP_099613378.1">
    <property type="nucleotide sequence ID" value="NZ_KZ319368.1"/>
</dbReference>
<dbReference type="CDD" id="cd03794">
    <property type="entry name" value="GT4_WbuB-like"/>
    <property type="match status" value="1"/>
</dbReference>
<evidence type="ECO:0000313" key="5">
    <source>
        <dbReference type="Proteomes" id="UP000231409"/>
    </source>
</evidence>
<dbReference type="GO" id="GO:1901135">
    <property type="term" value="P:carbohydrate derivative metabolic process"/>
    <property type="evidence" value="ECO:0007669"/>
    <property type="project" value="UniProtKB-ARBA"/>
</dbReference>